<dbReference type="PROSITE" id="PS50209">
    <property type="entry name" value="CARD"/>
    <property type="match status" value="1"/>
</dbReference>
<dbReference type="InterPro" id="IPR029030">
    <property type="entry name" value="Caspase-like_dom_sf"/>
</dbReference>
<name>A0A433TY13_ELYCH</name>
<dbReference type="InterPro" id="IPR001309">
    <property type="entry name" value="Pept_C14_p20"/>
</dbReference>
<proteinExistence type="inferred from homology"/>
<keyword evidence="5" id="KW-0788">Thiol protease</keyword>
<dbReference type="OrthoDB" id="6286214at2759"/>
<dbReference type="SMART" id="SM00115">
    <property type="entry name" value="CASc"/>
    <property type="match status" value="1"/>
</dbReference>
<dbReference type="Pfam" id="PF00619">
    <property type="entry name" value="CARD"/>
    <property type="match status" value="1"/>
</dbReference>
<dbReference type="PROSITE" id="PS01122">
    <property type="entry name" value="CASPASE_CYS"/>
    <property type="match status" value="1"/>
</dbReference>
<dbReference type="PANTHER" id="PTHR47901:SF8">
    <property type="entry name" value="CASPASE-3"/>
    <property type="match status" value="1"/>
</dbReference>
<evidence type="ECO:0000256" key="1">
    <source>
        <dbReference type="ARBA" id="ARBA00010134"/>
    </source>
</evidence>
<evidence type="ECO:0000256" key="3">
    <source>
        <dbReference type="ARBA" id="ARBA00022703"/>
    </source>
</evidence>
<keyword evidence="2" id="KW-0645">Protease</keyword>
<keyword evidence="3" id="KW-0053">Apoptosis</keyword>
<dbReference type="EMBL" id="RQTK01000139">
    <property type="protein sequence ID" value="RUS86415.1"/>
    <property type="molecule type" value="Genomic_DNA"/>
</dbReference>
<dbReference type="GO" id="GO:0004197">
    <property type="term" value="F:cysteine-type endopeptidase activity"/>
    <property type="evidence" value="ECO:0007669"/>
    <property type="project" value="InterPro"/>
</dbReference>
<evidence type="ECO:0000313" key="9">
    <source>
        <dbReference type="EMBL" id="RUS86415.1"/>
    </source>
</evidence>
<dbReference type="CDD" id="cd01671">
    <property type="entry name" value="CARD"/>
    <property type="match status" value="1"/>
</dbReference>
<comment type="caution">
    <text evidence="9">The sequence shown here is derived from an EMBL/GenBank/DDBJ whole genome shotgun (WGS) entry which is preliminary data.</text>
</comment>
<dbReference type="SUPFAM" id="SSF52129">
    <property type="entry name" value="Caspase-like"/>
    <property type="match status" value="1"/>
</dbReference>
<keyword evidence="10" id="KW-1185">Reference proteome</keyword>
<evidence type="ECO:0000259" key="8">
    <source>
        <dbReference type="PROSITE" id="PS50209"/>
    </source>
</evidence>
<dbReference type="SUPFAM" id="SSF47986">
    <property type="entry name" value="DEATH domain"/>
    <property type="match status" value="1"/>
</dbReference>
<dbReference type="Gene3D" id="3.40.50.1460">
    <property type="match status" value="1"/>
</dbReference>
<dbReference type="PROSITE" id="PS50208">
    <property type="entry name" value="CASPASE_P20"/>
    <property type="match status" value="1"/>
</dbReference>
<gene>
    <name evidence="9" type="ORF">EGW08_005793</name>
</gene>
<dbReference type="Proteomes" id="UP000271974">
    <property type="component" value="Unassembled WGS sequence"/>
</dbReference>
<evidence type="ECO:0000256" key="2">
    <source>
        <dbReference type="ARBA" id="ARBA00022670"/>
    </source>
</evidence>
<evidence type="ECO:0000259" key="7">
    <source>
        <dbReference type="PROSITE" id="PS50208"/>
    </source>
</evidence>
<accession>A0A433TY13</accession>
<dbReference type="InterPro" id="IPR011600">
    <property type="entry name" value="Pept_C14_caspase"/>
</dbReference>
<reference evidence="9 10" key="1">
    <citation type="submission" date="2019-01" db="EMBL/GenBank/DDBJ databases">
        <title>A draft genome assembly of the solar-powered sea slug Elysia chlorotica.</title>
        <authorList>
            <person name="Cai H."/>
            <person name="Li Q."/>
            <person name="Fang X."/>
            <person name="Li J."/>
            <person name="Curtis N.E."/>
            <person name="Altenburger A."/>
            <person name="Shibata T."/>
            <person name="Feng M."/>
            <person name="Maeda T."/>
            <person name="Schwartz J.A."/>
            <person name="Shigenobu S."/>
            <person name="Lundholm N."/>
            <person name="Nishiyama T."/>
            <person name="Yang H."/>
            <person name="Hasebe M."/>
            <person name="Li S."/>
            <person name="Pierce S.K."/>
            <person name="Wang J."/>
        </authorList>
    </citation>
    <scope>NUCLEOTIDE SEQUENCE [LARGE SCALE GENOMIC DNA]</scope>
    <source>
        <strain evidence="9">EC2010</strain>
        <tissue evidence="9">Whole organism of an adult</tissue>
    </source>
</reference>
<organism evidence="9 10">
    <name type="scientific">Elysia chlorotica</name>
    <name type="common">Eastern emerald elysia</name>
    <name type="synonym">Sea slug</name>
    <dbReference type="NCBI Taxonomy" id="188477"/>
    <lineage>
        <taxon>Eukaryota</taxon>
        <taxon>Metazoa</taxon>
        <taxon>Spiralia</taxon>
        <taxon>Lophotrochozoa</taxon>
        <taxon>Mollusca</taxon>
        <taxon>Gastropoda</taxon>
        <taxon>Heterobranchia</taxon>
        <taxon>Euthyneura</taxon>
        <taxon>Panpulmonata</taxon>
        <taxon>Sacoglossa</taxon>
        <taxon>Placobranchoidea</taxon>
        <taxon>Plakobranchidae</taxon>
        <taxon>Elysia</taxon>
    </lineage>
</organism>
<dbReference type="InterPro" id="IPR016129">
    <property type="entry name" value="Caspase_his_AS"/>
</dbReference>
<dbReference type="PROSITE" id="PS01121">
    <property type="entry name" value="CASPASE_HIS"/>
    <property type="match status" value="1"/>
</dbReference>
<dbReference type="Gene3D" id="1.10.533.10">
    <property type="entry name" value="Death Domain, Fas"/>
    <property type="match status" value="1"/>
</dbReference>
<dbReference type="InterPro" id="IPR002398">
    <property type="entry name" value="Pept_C14"/>
</dbReference>
<dbReference type="GO" id="GO:0006915">
    <property type="term" value="P:apoptotic process"/>
    <property type="evidence" value="ECO:0007669"/>
    <property type="project" value="UniProtKB-KW"/>
</dbReference>
<evidence type="ECO:0008006" key="11">
    <source>
        <dbReference type="Google" id="ProtNLM"/>
    </source>
</evidence>
<keyword evidence="4" id="KW-0378">Hydrolase</keyword>
<sequence length="339" mass="38581">MDEADRELLRKNHIKLKAALKPAILDVLEYLQSNGIITEPMRERVEYESRVPGDQASKLLHLITTRGKRGFPGLYDAALASNLFDAADILKPECAPHEPAYTAMSRSESSSNSMLELDDLSEDEDLPDIWPLINTENIEQKVRVKSLNDSSKPERLQKKYEHACSPKGQKEIYLLEHKIRGLCLIISNEKFEHLEDRSGTEKDFNDLNMLFVGLGFDVLRFKDKSSNKMEEILRTKVLEANHSNSDCFVLILLSHGENGVVFGTDGKYVNDQPTNCLHVEEIREKVCGVSSLMEKPKLFFLQACRGKRKDKGHTYDGSSYNYHHRFVGRVGELAQVVER</sequence>
<evidence type="ECO:0000256" key="4">
    <source>
        <dbReference type="ARBA" id="ARBA00022801"/>
    </source>
</evidence>
<dbReference type="SMART" id="SM00114">
    <property type="entry name" value="CARD"/>
    <property type="match status" value="1"/>
</dbReference>
<evidence type="ECO:0000256" key="5">
    <source>
        <dbReference type="ARBA" id="ARBA00022807"/>
    </source>
</evidence>
<feature type="domain" description="Caspase family p20" evidence="7">
    <location>
        <begin position="179"/>
        <end position="308"/>
    </location>
</feature>
<dbReference type="PANTHER" id="PTHR47901">
    <property type="entry name" value="CASPASE RECRUITMENT DOMAIN-CONTAINING PROTEIN 18"/>
    <property type="match status" value="1"/>
</dbReference>
<dbReference type="InterPro" id="IPR001315">
    <property type="entry name" value="CARD"/>
</dbReference>
<dbReference type="InterPro" id="IPR015917">
    <property type="entry name" value="Pept_C14A"/>
</dbReference>
<evidence type="ECO:0000313" key="10">
    <source>
        <dbReference type="Proteomes" id="UP000271974"/>
    </source>
</evidence>
<dbReference type="AlphaFoldDB" id="A0A433TY13"/>
<feature type="domain" description="CARD" evidence="8">
    <location>
        <begin position="1"/>
        <end position="93"/>
    </location>
</feature>
<protein>
    <recommendedName>
        <fullName evidence="11">Caspase family p20 domain-containing protein</fullName>
    </recommendedName>
</protein>
<dbReference type="Pfam" id="PF00656">
    <property type="entry name" value="Peptidase_C14"/>
    <property type="match status" value="1"/>
</dbReference>
<dbReference type="GO" id="GO:0042981">
    <property type="term" value="P:regulation of apoptotic process"/>
    <property type="evidence" value="ECO:0007669"/>
    <property type="project" value="InterPro"/>
</dbReference>
<keyword evidence="6" id="KW-0865">Zymogen</keyword>
<evidence type="ECO:0000256" key="6">
    <source>
        <dbReference type="ARBA" id="ARBA00023145"/>
    </source>
</evidence>
<dbReference type="PRINTS" id="PR00376">
    <property type="entry name" value="IL1BCENZYME"/>
</dbReference>
<dbReference type="GO" id="GO:0006508">
    <property type="term" value="P:proteolysis"/>
    <property type="evidence" value="ECO:0007669"/>
    <property type="project" value="UniProtKB-KW"/>
</dbReference>
<dbReference type="InterPro" id="IPR011029">
    <property type="entry name" value="DEATH-like_dom_sf"/>
</dbReference>
<dbReference type="STRING" id="188477.A0A433TY13"/>
<dbReference type="InterPro" id="IPR033139">
    <property type="entry name" value="Caspase_cys_AS"/>
</dbReference>
<feature type="non-terminal residue" evidence="9">
    <location>
        <position position="339"/>
    </location>
</feature>
<comment type="similarity">
    <text evidence="1">Belongs to the peptidase C14A family.</text>
</comment>